<sequence>MLSKFLVSEATSSQTVQSRQRKSLLIIGRGRSGTSFVSKMFASGEQTLEVYEPLRYHNLTNDEKFQVLRAFLSCRFTPSTLWEKDYFPPFWYLRETSYFVEPSKKPGLLKIPEENNALFSRRQTGSKIY</sequence>
<proteinExistence type="predicted"/>
<keyword evidence="1" id="KW-0808">Transferase</keyword>
<dbReference type="OrthoDB" id="10484319at2759"/>
<gene>
    <name evidence="1" type="primary">Chst4_2</name>
    <name evidence="1" type="ORF">OS493_008723</name>
</gene>
<organism evidence="1 2">
    <name type="scientific">Desmophyllum pertusum</name>
    <dbReference type="NCBI Taxonomy" id="174260"/>
    <lineage>
        <taxon>Eukaryota</taxon>
        <taxon>Metazoa</taxon>
        <taxon>Cnidaria</taxon>
        <taxon>Anthozoa</taxon>
        <taxon>Hexacorallia</taxon>
        <taxon>Scleractinia</taxon>
        <taxon>Caryophylliina</taxon>
        <taxon>Caryophylliidae</taxon>
        <taxon>Desmophyllum</taxon>
    </lineage>
</organism>
<dbReference type="GO" id="GO:0008459">
    <property type="term" value="F:chondroitin 6-sulfotransferase activity"/>
    <property type="evidence" value="ECO:0007669"/>
    <property type="project" value="UniProtKB-EC"/>
</dbReference>
<protein>
    <submittedName>
        <fullName evidence="1">N-acetylglucosamine 6-O-sulfotransferase</fullName>
        <ecNumber evidence="1">2.8.2.17</ecNumber>
    </submittedName>
</protein>
<comment type="caution">
    <text evidence="1">The sequence shown here is derived from an EMBL/GenBank/DDBJ whole genome shotgun (WGS) entry which is preliminary data.</text>
</comment>
<reference evidence="1" key="1">
    <citation type="submission" date="2023-01" db="EMBL/GenBank/DDBJ databases">
        <title>Genome assembly of the deep-sea coral Lophelia pertusa.</title>
        <authorList>
            <person name="Herrera S."/>
            <person name="Cordes E."/>
        </authorList>
    </citation>
    <scope>NUCLEOTIDE SEQUENCE</scope>
    <source>
        <strain evidence="1">USNM1676648</strain>
        <tissue evidence="1">Polyp</tissue>
    </source>
</reference>
<evidence type="ECO:0000313" key="1">
    <source>
        <dbReference type="EMBL" id="KAJ7386577.1"/>
    </source>
</evidence>
<evidence type="ECO:0000313" key="2">
    <source>
        <dbReference type="Proteomes" id="UP001163046"/>
    </source>
</evidence>
<dbReference type="EC" id="2.8.2.17" evidence="1"/>
<dbReference type="Proteomes" id="UP001163046">
    <property type="component" value="Unassembled WGS sequence"/>
</dbReference>
<dbReference type="AlphaFoldDB" id="A0A9X0D435"/>
<name>A0A9X0D435_9CNID</name>
<keyword evidence="2" id="KW-1185">Reference proteome</keyword>
<accession>A0A9X0D435</accession>
<dbReference type="EMBL" id="MU825876">
    <property type="protein sequence ID" value="KAJ7386577.1"/>
    <property type="molecule type" value="Genomic_DNA"/>
</dbReference>